<evidence type="ECO:0000313" key="3">
    <source>
        <dbReference type="Proteomes" id="UP000015105"/>
    </source>
</evidence>
<dbReference type="PANTHER" id="PTHR33170">
    <property type="entry name" value="DUF4283 DOMAIN-CONTAINING PROTEIN-RELATED"/>
    <property type="match status" value="1"/>
</dbReference>
<dbReference type="Proteomes" id="UP000015105">
    <property type="component" value="Chromosome 2D"/>
</dbReference>
<accession>A0A453D998</accession>
<feature type="compositionally biased region" description="Basic and acidic residues" evidence="1">
    <location>
        <begin position="214"/>
        <end position="224"/>
    </location>
</feature>
<dbReference type="PANTHER" id="PTHR33170:SF49">
    <property type="entry name" value="DUF4283 DOMAIN-CONTAINING PROTEIN"/>
    <property type="match status" value="1"/>
</dbReference>
<reference evidence="2" key="3">
    <citation type="journal article" date="2017" name="Nature">
        <title>Genome sequence of the progenitor of the wheat D genome Aegilops tauschii.</title>
        <authorList>
            <person name="Luo M.C."/>
            <person name="Gu Y.Q."/>
            <person name="Puiu D."/>
            <person name="Wang H."/>
            <person name="Twardziok S.O."/>
            <person name="Deal K.R."/>
            <person name="Huo N."/>
            <person name="Zhu T."/>
            <person name="Wang L."/>
            <person name="Wang Y."/>
            <person name="McGuire P.E."/>
            <person name="Liu S."/>
            <person name="Long H."/>
            <person name="Ramasamy R.K."/>
            <person name="Rodriguez J.C."/>
            <person name="Van S.L."/>
            <person name="Yuan L."/>
            <person name="Wang Z."/>
            <person name="Xia Z."/>
            <person name="Xiao L."/>
            <person name="Anderson O.D."/>
            <person name="Ouyang S."/>
            <person name="Liang Y."/>
            <person name="Zimin A.V."/>
            <person name="Pertea G."/>
            <person name="Qi P."/>
            <person name="Bennetzen J.L."/>
            <person name="Dai X."/>
            <person name="Dawson M.W."/>
            <person name="Muller H.G."/>
            <person name="Kugler K."/>
            <person name="Rivarola-Duarte L."/>
            <person name="Spannagl M."/>
            <person name="Mayer K.F.X."/>
            <person name="Lu F.H."/>
            <person name="Bevan M.W."/>
            <person name="Leroy P."/>
            <person name="Li P."/>
            <person name="You F.M."/>
            <person name="Sun Q."/>
            <person name="Liu Z."/>
            <person name="Lyons E."/>
            <person name="Wicker T."/>
            <person name="Salzberg S.L."/>
            <person name="Devos K.M."/>
            <person name="Dvorak J."/>
        </authorList>
    </citation>
    <scope>NUCLEOTIDE SEQUENCE [LARGE SCALE GENOMIC DNA]</scope>
    <source>
        <strain evidence="2">cv. AL8/78</strain>
    </source>
</reference>
<evidence type="ECO:0000313" key="2">
    <source>
        <dbReference type="EnsemblPlants" id="AET2Gv21146300.5"/>
    </source>
</evidence>
<dbReference type="EnsemblPlants" id="AET2Gv21146300.5">
    <property type="protein sequence ID" value="AET2Gv21146300.5"/>
    <property type="gene ID" value="AET2Gv21146300"/>
</dbReference>
<evidence type="ECO:0000256" key="1">
    <source>
        <dbReference type="SAM" id="MobiDB-lite"/>
    </source>
</evidence>
<dbReference type="STRING" id="200361.A0A453D998"/>
<organism evidence="2 3">
    <name type="scientific">Aegilops tauschii subsp. strangulata</name>
    <name type="common">Goatgrass</name>
    <dbReference type="NCBI Taxonomy" id="200361"/>
    <lineage>
        <taxon>Eukaryota</taxon>
        <taxon>Viridiplantae</taxon>
        <taxon>Streptophyta</taxon>
        <taxon>Embryophyta</taxon>
        <taxon>Tracheophyta</taxon>
        <taxon>Spermatophyta</taxon>
        <taxon>Magnoliopsida</taxon>
        <taxon>Liliopsida</taxon>
        <taxon>Poales</taxon>
        <taxon>Poaceae</taxon>
        <taxon>BOP clade</taxon>
        <taxon>Pooideae</taxon>
        <taxon>Triticodae</taxon>
        <taxon>Triticeae</taxon>
        <taxon>Triticinae</taxon>
        <taxon>Aegilops</taxon>
    </lineage>
</organism>
<reference evidence="2" key="5">
    <citation type="journal article" date="2021" name="G3 (Bethesda)">
        <title>Aegilops tauschii genome assembly Aet v5.0 features greater sequence contiguity and improved annotation.</title>
        <authorList>
            <person name="Wang L."/>
            <person name="Zhu T."/>
            <person name="Rodriguez J.C."/>
            <person name="Deal K.R."/>
            <person name="Dubcovsky J."/>
            <person name="McGuire P.E."/>
            <person name="Lux T."/>
            <person name="Spannagl M."/>
            <person name="Mayer K.F.X."/>
            <person name="Baldrich P."/>
            <person name="Meyers B.C."/>
            <person name="Huo N."/>
            <person name="Gu Y.Q."/>
            <person name="Zhou H."/>
            <person name="Devos K.M."/>
            <person name="Bennetzen J.L."/>
            <person name="Unver T."/>
            <person name="Budak H."/>
            <person name="Gulick P.J."/>
            <person name="Galiba G."/>
            <person name="Kalapos B."/>
            <person name="Nelson D.R."/>
            <person name="Li P."/>
            <person name="You F.M."/>
            <person name="Luo M.C."/>
            <person name="Dvorak J."/>
        </authorList>
    </citation>
    <scope>NUCLEOTIDE SEQUENCE [LARGE SCALE GENOMIC DNA]</scope>
    <source>
        <strain evidence="2">cv. AL8/78</strain>
    </source>
</reference>
<reference evidence="3" key="2">
    <citation type="journal article" date="2017" name="Nat. Plants">
        <title>The Aegilops tauschii genome reveals multiple impacts of transposons.</title>
        <authorList>
            <person name="Zhao G."/>
            <person name="Zou C."/>
            <person name="Li K."/>
            <person name="Wang K."/>
            <person name="Li T."/>
            <person name="Gao L."/>
            <person name="Zhang X."/>
            <person name="Wang H."/>
            <person name="Yang Z."/>
            <person name="Liu X."/>
            <person name="Jiang W."/>
            <person name="Mao L."/>
            <person name="Kong X."/>
            <person name="Jiao Y."/>
            <person name="Jia J."/>
        </authorList>
    </citation>
    <scope>NUCLEOTIDE SEQUENCE [LARGE SCALE GENOMIC DNA]</scope>
    <source>
        <strain evidence="3">cv. AL8/78</strain>
    </source>
</reference>
<proteinExistence type="predicted"/>
<sequence length="413" mass="46694">CIGAGVLPYRGSWAAESSWLNYKNCAVLKVVRGKVSASELLTQLKGIFCKNKEWPWQIRELESKKFLLRFPPWKNVDHLIEFPPFELPIARVSVKICEWEGMLDEFGVLTEAWVQIEGIPPKWCASKVFAQITASFGILVDVDWNGIFKSFCETIRVKVACRDPRKIPFERLVEMKKKLYLLFFTVEGFEKIDEESDGGDDDPGLDNLEGNNEDNIRDASGKDGMEEDNDEEAIDELDKANFPTKTVPFASASKNLSQVTASAVEFHLLGMMNVVHEDFVEELRDKAPVKNVGDETEPASVFARSDPLSAHLDFCSEQLSKFEMEESDVEEENVSTEMQCLPDELAMAMNSVKRSLLETLERADIVVKKKPNVKTSPTWGPVLADKSMTRNHRNVKIMDKPHLRGVQCLLISL</sequence>
<feature type="compositionally biased region" description="Acidic residues" evidence="1">
    <location>
        <begin position="193"/>
        <end position="204"/>
    </location>
</feature>
<name>A0A453D998_AEGTS</name>
<reference evidence="2" key="4">
    <citation type="submission" date="2019-03" db="UniProtKB">
        <authorList>
            <consortium name="EnsemblPlants"/>
        </authorList>
    </citation>
    <scope>IDENTIFICATION</scope>
</reference>
<dbReference type="AlphaFoldDB" id="A0A453D998"/>
<reference evidence="3" key="1">
    <citation type="journal article" date="2014" name="Science">
        <title>Ancient hybridizations among the ancestral genomes of bread wheat.</title>
        <authorList>
            <consortium name="International Wheat Genome Sequencing Consortium,"/>
            <person name="Marcussen T."/>
            <person name="Sandve S.R."/>
            <person name="Heier L."/>
            <person name="Spannagl M."/>
            <person name="Pfeifer M."/>
            <person name="Jakobsen K.S."/>
            <person name="Wulff B.B."/>
            <person name="Steuernagel B."/>
            <person name="Mayer K.F."/>
            <person name="Olsen O.A."/>
        </authorList>
    </citation>
    <scope>NUCLEOTIDE SEQUENCE [LARGE SCALE GENOMIC DNA]</scope>
    <source>
        <strain evidence="3">cv. AL8/78</strain>
    </source>
</reference>
<protein>
    <submittedName>
        <fullName evidence="2">Uncharacterized protein</fullName>
    </submittedName>
</protein>
<feature type="region of interest" description="Disordered" evidence="1">
    <location>
        <begin position="193"/>
        <end position="232"/>
    </location>
</feature>
<dbReference type="Gramene" id="AET2Gv21146300.5">
    <property type="protein sequence ID" value="AET2Gv21146300.5"/>
    <property type="gene ID" value="AET2Gv21146300"/>
</dbReference>
<keyword evidence="3" id="KW-1185">Reference proteome</keyword>